<dbReference type="AlphaFoldDB" id="A0A0B7G2J1"/>
<keyword evidence="2" id="KW-1133">Transmembrane helix</keyword>
<feature type="compositionally biased region" description="Polar residues" evidence="1">
    <location>
        <begin position="267"/>
        <end position="279"/>
    </location>
</feature>
<evidence type="ECO:0000313" key="4">
    <source>
        <dbReference type="Proteomes" id="UP000059188"/>
    </source>
</evidence>
<feature type="compositionally biased region" description="Basic and acidic residues" evidence="1">
    <location>
        <begin position="310"/>
        <end position="319"/>
    </location>
</feature>
<dbReference type="EMBL" id="LN679106">
    <property type="protein sequence ID" value="CEL62703.1"/>
    <property type="molecule type" value="Genomic_DNA"/>
</dbReference>
<evidence type="ECO:0008006" key="5">
    <source>
        <dbReference type="Google" id="ProtNLM"/>
    </source>
</evidence>
<evidence type="ECO:0000313" key="3">
    <source>
        <dbReference type="EMBL" id="CEL62703.1"/>
    </source>
</evidence>
<feature type="compositionally biased region" description="Basic and acidic residues" evidence="1">
    <location>
        <begin position="252"/>
        <end position="266"/>
    </location>
</feature>
<keyword evidence="2" id="KW-0812">Transmembrane</keyword>
<feature type="transmembrane region" description="Helical" evidence="2">
    <location>
        <begin position="67"/>
        <end position="88"/>
    </location>
</feature>
<dbReference type="OrthoDB" id="3364886at2759"/>
<feature type="transmembrane region" description="Helical" evidence="2">
    <location>
        <begin position="35"/>
        <end position="55"/>
    </location>
</feature>
<organism evidence="3 4">
    <name type="scientific">Thanatephorus cucumeris (strain AG1-IB / isolate 7/3/14)</name>
    <name type="common">Lettuce bottom rot fungus</name>
    <name type="synonym">Rhizoctonia solani</name>
    <dbReference type="NCBI Taxonomy" id="1108050"/>
    <lineage>
        <taxon>Eukaryota</taxon>
        <taxon>Fungi</taxon>
        <taxon>Dikarya</taxon>
        <taxon>Basidiomycota</taxon>
        <taxon>Agaricomycotina</taxon>
        <taxon>Agaricomycetes</taxon>
        <taxon>Cantharellales</taxon>
        <taxon>Ceratobasidiaceae</taxon>
        <taxon>Rhizoctonia</taxon>
        <taxon>Rhizoctonia solani AG-1</taxon>
    </lineage>
</organism>
<feature type="transmembrane region" description="Helical" evidence="2">
    <location>
        <begin position="9"/>
        <end position="29"/>
    </location>
</feature>
<name>A0A0B7G2J1_THACB</name>
<feature type="region of interest" description="Disordered" evidence="1">
    <location>
        <begin position="213"/>
        <end position="297"/>
    </location>
</feature>
<evidence type="ECO:0000256" key="2">
    <source>
        <dbReference type="SAM" id="Phobius"/>
    </source>
</evidence>
<accession>A0A0B7G2J1</accession>
<keyword evidence="4" id="KW-1185">Reference proteome</keyword>
<keyword evidence="2" id="KW-0472">Membrane</keyword>
<dbReference type="Proteomes" id="UP000059188">
    <property type="component" value="Unassembled WGS sequence"/>
</dbReference>
<gene>
    <name evidence="3" type="ORF">RSOLAG1IB_05059</name>
</gene>
<dbReference type="PROSITE" id="PS51257">
    <property type="entry name" value="PROKAR_LIPOPROTEIN"/>
    <property type="match status" value="1"/>
</dbReference>
<sequence>MLVCGRWKYAALVLGAILGGACTGVILAISLHPSLLARLVLTLITTILLIGGALLPFPTVRHISLRLATSAAGAVGIINACAILGSSATDNKLASWANAWLHLVLSHDSDSAELQWGTGRSKGLTAACYFLWMIGAACDWYLKRRVGENPDEAWDNVLGSYAATFPPEASRKGTFAPLKSRWDALKERLLPNTSNSGVEKSYLFPSDSHLAPTLPKFRQDSRAPPVFRPRVPGTFTPDPYGSDSDSDSDLAEGDKTMRRTPSERKWTTSTNHSDATLVNQGGLRRQHGAGGAFRRPSIFIDSPSSSYIEYGDKDAERSPELNLGPHRIEPSKDNDENWKPVFLKRSDSVKSTKAEMVEIESQDVTSMASLKLHSPENQSGRHILAHQASGSATPLYALRDGHSSTPGLVTATPSLLRALDRVSRAQVEAYSGGTTSGSTGGVSSEAHDNYISNINSVEPAQRGKDRWRGFWDEVQQKAAAP</sequence>
<protein>
    <recommendedName>
        <fullName evidence="5">DUF4203 domain-containing protein</fullName>
    </recommendedName>
</protein>
<feature type="compositionally biased region" description="Basic and acidic residues" evidence="1">
    <location>
        <begin position="326"/>
        <end position="339"/>
    </location>
</feature>
<reference evidence="3 4" key="1">
    <citation type="submission" date="2014-11" db="EMBL/GenBank/DDBJ databases">
        <authorList>
            <person name="Wibberg Daniel"/>
        </authorList>
    </citation>
    <scope>NUCLEOTIDE SEQUENCE [LARGE SCALE GENOMIC DNA]</scope>
    <source>
        <strain evidence="3">Rhizoctonia solani AG1-IB 7/3/14</strain>
    </source>
</reference>
<evidence type="ECO:0000256" key="1">
    <source>
        <dbReference type="SAM" id="MobiDB-lite"/>
    </source>
</evidence>
<dbReference type="STRING" id="1108050.A0A0B7G2J1"/>
<proteinExistence type="predicted"/>
<feature type="region of interest" description="Disordered" evidence="1">
    <location>
        <begin position="310"/>
        <end position="339"/>
    </location>
</feature>